<keyword evidence="2" id="KW-0378">Hydrolase</keyword>
<keyword evidence="2" id="KW-0540">Nuclease</keyword>
<reference evidence="3" key="1">
    <citation type="submission" date="2017-07" db="EMBL/GenBank/DDBJ databases">
        <title>Draft genome sequence of Effusibacillus lacus strain skLN1.</title>
        <authorList>
            <person name="Watanabe M."/>
            <person name="Kojima H."/>
            <person name="Fukui M."/>
        </authorList>
    </citation>
    <scope>NUCLEOTIDE SEQUENCE [LARGE SCALE GENOMIC DNA]</scope>
    <source>
        <strain evidence="3">skLN1</strain>
    </source>
</reference>
<keyword evidence="2" id="KW-0269">Exonuclease</keyword>
<dbReference type="AlphaFoldDB" id="A0A292YRM8"/>
<dbReference type="GO" id="GO:0004527">
    <property type="term" value="F:exonuclease activity"/>
    <property type="evidence" value="ECO:0007669"/>
    <property type="project" value="UniProtKB-KW"/>
</dbReference>
<evidence type="ECO:0000313" key="3">
    <source>
        <dbReference type="Proteomes" id="UP000217785"/>
    </source>
</evidence>
<dbReference type="InterPro" id="IPR036397">
    <property type="entry name" value="RNaseH_sf"/>
</dbReference>
<protein>
    <submittedName>
        <fullName evidence="2">Or 3'-5' exonuclease KapD</fullName>
    </submittedName>
</protein>
<sequence>MIHQYLFIDFEFTIQEDDRKRRDFFQEFLEVGIVSVLDNEVYETYNSFVKPELNPVLTGRCKDFLEIAQEDVDGGISFDNLSAS</sequence>
<name>A0A292YRM8_9BACL</name>
<dbReference type="EMBL" id="BDUF01000076">
    <property type="protein sequence ID" value="GAX91064.1"/>
    <property type="molecule type" value="Genomic_DNA"/>
</dbReference>
<dbReference type="PANTHER" id="PTHR23044">
    <property type="entry name" value="3'-5' EXONUCLEASE ERI1-RELATED"/>
    <property type="match status" value="1"/>
</dbReference>
<dbReference type="InterPro" id="IPR013520">
    <property type="entry name" value="Ribonucl_H"/>
</dbReference>
<accession>A0A292YRM8</accession>
<comment type="caution">
    <text evidence="2">The sequence shown here is derived from an EMBL/GenBank/DDBJ whole genome shotgun (WGS) entry which is preliminary data.</text>
</comment>
<dbReference type="RefSeq" id="WP_096182788.1">
    <property type="nucleotide sequence ID" value="NZ_BDUF01000076.1"/>
</dbReference>
<dbReference type="SUPFAM" id="SSF53098">
    <property type="entry name" value="Ribonuclease H-like"/>
    <property type="match status" value="1"/>
</dbReference>
<dbReference type="InterPro" id="IPR012337">
    <property type="entry name" value="RNaseH-like_sf"/>
</dbReference>
<organism evidence="2 3">
    <name type="scientific">Effusibacillus lacus</name>
    <dbReference type="NCBI Taxonomy" id="1348429"/>
    <lineage>
        <taxon>Bacteria</taxon>
        <taxon>Bacillati</taxon>
        <taxon>Bacillota</taxon>
        <taxon>Bacilli</taxon>
        <taxon>Bacillales</taxon>
        <taxon>Alicyclobacillaceae</taxon>
        <taxon>Effusibacillus</taxon>
    </lineage>
</organism>
<evidence type="ECO:0000259" key="1">
    <source>
        <dbReference type="Pfam" id="PF00929"/>
    </source>
</evidence>
<gene>
    <name evidence="2" type="ORF">EFBL_2724</name>
</gene>
<dbReference type="Pfam" id="PF00929">
    <property type="entry name" value="RNase_T"/>
    <property type="match status" value="1"/>
</dbReference>
<dbReference type="Gene3D" id="3.30.420.10">
    <property type="entry name" value="Ribonuclease H-like superfamily/Ribonuclease H"/>
    <property type="match status" value="1"/>
</dbReference>
<dbReference type="InterPro" id="IPR051274">
    <property type="entry name" value="3-5_Exoribonuclease"/>
</dbReference>
<dbReference type="GO" id="GO:0003676">
    <property type="term" value="F:nucleic acid binding"/>
    <property type="evidence" value="ECO:0007669"/>
    <property type="project" value="InterPro"/>
</dbReference>
<proteinExistence type="predicted"/>
<dbReference type="Proteomes" id="UP000217785">
    <property type="component" value="Unassembled WGS sequence"/>
</dbReference>
<evidence type="ECO:0000313" key="2">
    <source>
        <dbReference type="EMBL" id="GAX91064.1"/>
    </source>
</evidence>
<dbReference type="OrthoDB" id="159416at2"/>
<feature type="domain" description="Exonuclease" evidence="1">
    <location>
        <begin position="6"/>
        <end position="79"/>
    </location>
</feature>
<keyword evidence="3" id="KW-1185">Reference proteome</keyword>
<dbReference type="PANTHER" id="PTHR23044:SF61">
    <property type="entry name" value="3'-5' EXORIBONUCLEASE 1-RELATED"/>
    <property type="match status" value="1"/>
</dbReference>